<gene>
    <name evidence="1" type="ORF">CFX0092_A2586</name>
</gene>
<dbReference type="OrthoDB" id="162877at2"/>
<dbReference type="EMBL" id="LN890655">
    <property type="protein sequence ID" value="CUS04464.2"/>
    <property type="molecule type" value="Genomic_DNA"/>
</dbReference>
<protein>
    <submittedName>
        <fullName evidence="1">Uncharacterized protein</fullName>
    </submittedName>
</protein>
<name>A0A160T3T2_9CHLR</name>
<dbReference type="Proteomes" id="UP000215027">
    <property type="component" value="Chromosome I"/>
</dbReference>
<proteinExistence type="predicted"/>
<dbReference type="RefSeq" id="WP_095043794.1">
    <property type="nucleotide sequence ID" value="NZ_LN890655.1"/>
</dbReference>
<reference evidence="1" key="1">
    <citation type="submission" date="2016-01" db="EMBL/GenBank/DDBJ databases">
        <authorList>
            <person name="Mcilroy J.S."/>
            <person name="Karst M S."/>
            <person name="Albertsen M."/>
        </authorList>
    </citation>
    <scope>NUCLEOTIDE SEQUENCE</scope>
    <source>
        <strain evidence="1">Cfx-K</strain>
    </source>
</reference>
<dbReference type="AlphaFoldDB" id="A0A160T3T2"/>
<keyword evidence="2" id="KW-1185">Reference proteome</keyword>
<evidence type="ECO:0000313" key="1">
    <source>
        <dbReference type="EMBL" id="CUS04464.2"/>
    </source>
</evidence>
<organism evidence="1 2">
    <name type="scientific">Candidatus Promineifilum breve</name>
    <dbReference type="NCBI Taxonomy" id="1806508"/>
    <lineage>
        <taxon>Bacteria</taxon>
        <taxon>Bacillati</taxon>
        <taxon>Chloroflexota</taxon>
        <taxon>Ardenticatenia</taxon>
        <taxon>Candidatus Promineifilales</taxon>
        <taxon>Candidatus Promineifilaceae</taxon>
        <taxon>Candidatus Promineifilum</taxon>
    </lineage>
</organism>
<sequence>MRLSAVIHLLDEDPIVGELDGAPDPAAQFVTVYNPRRRDGRTVAFLDSNVERVLFAWHRISHIQLLPDVDIEKVFSFVRE</sequence>
<accession>A0A160T3T2</accession>
<dbReference type="KEGG" id="pbf:CFX0092_A2586"/>
<evidence type="ECO:0000313" key="2">
    <source>
        <dbReference type="Proteomes" id="UP000215027"/>
    </source>
</evidence>